<evidence type="ECO:0000256" key="6">
    <source>
        <dbReference type="ARBA" id="ARBA00022793"/>
    </source>
</evidence>
<evidence type="ECO:0000256" key="5">
    <source>
        <dbReference type="ARBA" id="ARBA00022692"/>
    </source>
</evidence>
<dbReference type="GO" id="GO:0005739">
    <property type="term" value="C:mitochondrion"/>
    <property type="evidence" value="ECO:0007669"/>
    <property type="project" value="InterPro"/>
</dbReference>
<keyword evidence="8" id="KW-0443">Lipid metabolism</keyword>
<evidence type="ECO:0000313" key="18">
    <source>
        <dbReference type="Proteomes" id="UP000215902"/>
    </source>
</evidence>
<keyword evidence="18" id="KW-1185">Reference proteome</keyword>
<keyword evidence="12" id="KW-1208">Phospholipid metabolism</keyword>
<evidence type="ECO:0000256" key="15">
    <source>
        <dbReference type="ARBA" id="ARBA00045136"/>
    </source>
</evidence>
<dbReference type="InterPro" id="IPR033661">
    <property type="entry name" value="PSD_type1_euk"/>
</dbReference>
<evidence type="ECO:0000256" key="14">
    <source>
        <dbReference type="ARBA" id="ARBA00024326"/>
    </source>
</evidence>
<keyword evidence="5 16" id="KW-0812">Transmembrane</keyword>
<dbReference type="OrthoDB" id="4330at2759"/>
<feature type="transmembrane region" description="Helical" evidence="16">
    <location>
        <begin position="71"/>
        <end position="90"/>
    </location>
</feature>
<keyword evidence="4" id="KW-0444">Lipid biosynthesis</keyword>
<dbReference type="PANTHER" id="PTHR10067">
    <property type="entry name" value="PHOSPHATIDYLSERINE DECARBOXYLASE"/>
    <property type="match status" value="1"/>
</dbReference>
<evidence type="ECO:0000256" key="12">
    <source>
        <dbReference type="ARBA" id="ARBA00023264"/>
    </source>
</evidence>
<proteinExistence type="inferred from homology"/>
<feature type="non-terminal residue" evidence="17">
    <location>
        <position position="1"/>
    </location>
</feature>
<dbReference type="NCBIfam" id="TIGR00163">
    <property type="entry name" value="PS_decarb"/>
    <property type="match status" value="1"/>
</dbReference>
<dbReference type="EMBL" id="NIVC01001238">
    <property type="protein sequence ID" value="PAA70418.1"/>
    <property type="molecule type" value="Genomic_DNA"/>
</dbReference>
<dbReference type="PANTHER" id="PTHR10067:SF6">
    <property type="entry name" value="PHOSPHATIDYLSERINE DECARBOXYLASE PROENZYME, MITOCHONDRIAL"/>
    <property type="match status" value="1"/>
</dbReference>
<evidence type="ECO:0000256" key="16">
    <source>
        <dbReference type="SAM" id="Phobius"/>
    </source>
</evidence>
<keyword evidence="13" id="KW-0670">Pyruvate</keyword>
<evidence type="ECO:0000256" key="4">
    <source>
        <dbReference type="ARBA" id="ARBA00022516"/>
    </source>
</evidence>
<dbReference type="InterPro" id="IPR033177">
    <property type="entry name" value="PSD-B"/>
</dbReference>
<dbReference type="AlphaFoldDB" id="A0A267F9I2"/>
<evidence type="ECO:0000313" key="17">
    <source>
        <dbReference type="EMBL" id="PAA70418.1"/>
    </source>
</evidence>
<comment type="pathway">
    <text evidence="2">Lipid metabolism.</text>
</comment>
<name>A0A267F9I2_9PLAT</name>
<dbReference type="Pfam" id="PF02666">
    <property type="entry name" value="PS_Dcarbxylase"/>
    <property type="match status" value="1"/>
</dbReference>
<keyword evidence="7 16" id="KW-1133">Transmembrane helix</keyword>
<keyword evidence="10" id="KW-0594">Phospholipid biosynthesis</keyword>
<gene>
    <name evidence="17" type="ORF">BOX15_Mlig026025g1</name>
</gene>
<comment type="pathway">
    <text evidence="14">Phospholipid metabolism; phosphatidylethanolamine biosynthesis.</text>
</comment>
<protein>
    <recommendedName>
        <fullName evidence="3">phosphatidylserine decarboxylase</fullName>
        <ecNumber evidence="3">4.1.1.65</ecNumber>
    </recommendedName>
</protein>
<evidence type="ECO:0000256" key="9">
    <source>
        <dbReference type="ARBA" id="ARBA00023136"/>
    </source>
</evidence>
<dbReference type="UniPathway" id="UPA00558"/>
<evidence type="ECO:0000256" key="3">
    <source>
        <dbReference type="ARBA" id="ARBA00012243"/>
    </source>
</evidence>
<comment type="function">
    <text evidence="15">Catalyzes the formation of phosphatidylethanolamine (PtdEtn) from phosphatidylserine (PtdSer). Plays a central role in phospholipid metabolism and in the interorganelle trafficking of phosphatidylserine. May be involved in lipid droplet biogenesis at the endoplasmic reticulum membrane.</text>
</comment>
<keyword evidence="9 16" id="KW-0472">Membrane</keyword>
<dbReference type="GO" id="GO:0006646">
    <property type="term" value="P:phosphatidylethanolamine biosynthetic process"/>
    <property type="evidence" value="ECO:0007669"/>
    <property type="project" value="UniProtKB-UniPathway"/>
</dbReference>
<keyword evidence="11" id="KW-0456">Lyase</keyword>
<evidence type="ECO:0000256" key="11">
    <source>
        <dbReference type="ARBA" id="ARBA00023239"/>
    </source>
</evidence>
<evidence type="ECO:0000256" key="13">
    <source>
        <dbReference type="ARBA" id="ARBA00023317"/>
    </source>
</evidence>
<dbReference type="EC" id="4.1.1.65" evidence="3"/>
<dbReference type="GO" id="GO:0004609">
    <property type="term" value="F:phosphatidylserine decarboxylase activity"/>
    <property type="evidence" value="ECO:0007669"/>
    <property type="project" value="UniProtKB-EC"/>
</dbReference>
<dbReference type="HAMAP" id="MF_03208">
    <property type="entry name" value="PS_decarb_PSD_B_type1_euk"/>
    <property type="match status" value="1"/>
</dbReference>
<comment type="cofactor">
    <cofactor evidence="1">
        <name>pyruvate</name>
        <dbReference type="ChEBI" id="CHEBI:15361"/>
    </cofactor>
</comment>
<organism evidence="17 18">
    <name type="scientific">Macrostomum lignano</name>
    <dbReference type="NCBI Taxonomy" id="282301"/>
    <lineage>
        <taxon>Eukaryota</taxon>
        <taxon>Metazoa</taxon>
        <taxon>Spiralia</taxon>
        <taxon>Lophotrochozoa</taxon>
        <taxon>Platyhelminthes</taxon>
        <taxon>Rhabditophora</taxon>
        <taxon>Macrostomorpha</taxon>
        <taxon>Macrostomida</taxon>
        <taxon>Macrostomidae</taxon>
        <taxon>Macrostomum</taxon>
    </lineage>
</organism>
<reference evidence="17 18" key="1">
    <citation type="submission" date="2017-06" db="EMBL/GenBank/DDBJ databases">
        <title>A platform for efficient transgenesis in Macrostomum lignano, a flatworm model organism for stem cell research.</title>
        <authorList>
            <person name="Berezikov E."/>
        </authorList>
    </citation>
    <scope>NUCLEOTIDE SEQUENCE [LARGE SCALE GENOMIC DNA]</scope>
    <source>
        <strain evidence="17">DV1</strain>
        <tissue evidence="17">Whole organism</tissue>
    </source>
</reference>
<dbReference type="STRING" id="282301.A0A267F9I2"/>
<dbReference type="InterPro" id="IPR003817">
    <property type="entry name" value="PS_Dcarbxylase"/>
</dbReference>
<feature type="transmembrane region" description="Helical" evidence="16">
    <location>
        <begin position="47"/>
        <end position="65"/>
    </location>
</feature>
<accession>A0A267F9I2</accession>
<evidence type="ECO:0000256" key="1">
    <source>
        <dbReference type="ARBA" id="ARBA00001928"/>
    </source>
</evidence>
<dbReference type="Proteomes" id="UP000215902">
    <property type="component" value="Unassembled WGS sequence"/>
</dbReference>
<sequence>SGRNLKLVRLRPEVAQKLRRQSFYSESSHCTLIKLRMMRLSQCRKRTLVASAIVVATICSDGAAVSGWQLLPLLALLHLLAAVVGSWMALRTCLIRAYCRLPLPLNFISRAWGRCHSRPLPRLARAPVYRLYSRLCSCDLTEADCQGLADFNSLAEFFSRSLRPGLRPVCPTSDLVSPADGRVLSLGRVYAGHLEQVKGITYSLQGFLGPQPIGEFDKNQTLPSNHKASSSDGPYLEGLRRLPGTQLFHCTIYLAPGDYHRFHSPADWLVLARRHFPGRLLSVAPPVAACVAGLFCVNERAVFVGEWRHGFFSMTAVGATGVGSISVACDPELATNRGAKQAGPAGFSDRRLQPNPRFGKGEPFGQFNLGSTVVLVFEAPEQFQFAATAGQKIRVGQSFGWVHS</sequence>
<evidence type="ECO:0000256" key="7">
    <source>
        <dbReference type="ARBA" id="ARBA00022989"/>
    </source>
</evidence>
<evidence type="ECO:0000256" key="10">
    <source>
        <dbReference type="ARBA" id="ARBA00023209"/>
    </source>
</evidence>
<evidence type="ECO:0000256" key="2">
    <source>
        <dbReference type="ARBA" id="ARBA00005189"/>
    </source>
</evidence>
<comment type="caution">
    <text evidence="17">The sequence shown here is derived from an EMBL/GenBank/DDBJ whole genome shotgun (WGS) entry which is preliminary data.</text>
</comment>
<keyword evidence="6" id="KW-0210">Decarboxylase</keyword>
<evidence type="ECO:0000256" key="8">
    <source>
        <dbReference type="ARBA" id="ARBA00023098"/>
    </source>
</evidence>